<name>A0A836BC95_9CHLO</name>
<proteinExistence type="predicted"/>
<feature type="compositionally biased region" description="Acidic residues" evidence="1">
    <location>
        <begin position="35"/>
        <end position="55"/>
    </location>
</feature>
<protein>
    <submittedName>
        <fullName evidence="3">Uncharacterized protein</fullName>
    </submittedName>
</protein>
<dbReference type="OrthoDB" id="548126at2759"/>
<reference evidence="3" key="1">
    <citation type="journal article" date="2020" name="bioRxiv">
        <title>Comparative genomics of Chlamydomonas.</title>
        <authorList>
            <person name="Craig R.J."/>
            <person name="Hasan A.R."/>
            <person name="Ness R.W."/>
            <person name="Keightley P.D."/>
        </authorList>
    </citation>
    <scope>NUCLEOTIDE SEQUENCE</scope>
    <source>
        <strain evidence="3">CCAP 11/173</strain>
    </source>
</reference>
<evidence type="ECO:0000256" key="2">
    <source>
        <dbReference type="SAM" id="Phobius"/>
    </source>
</evidence>
<keyword evidence="2" id="KW-0812">Transmembrane</keyword>
<keyword evidence="2" id="KW-0472">Membrane</keyword>
<gene>
    <name evidence="3" type="ORF">HYH02_001299</name>
</gene>
<feature type="region of interest" description="Disordered" evidence="1">
    <location>
        <begin position="193"/>
        <end position="222"/>
    </location>
</feature>
<dbReference type="EMBL" id="JAEHOD010000002">
    <property type="protein sequence ID" value="KAG2454267.1"/>
    <property type="molecule type" value="Genomic_DNA"/>
</dbReference>
<keyword evidence="2" id="KW-1133">Transmembrane helix</keyword>
<dbReference type="Proteomes" id="UP000613740">
    <property type="component" value="Unassembled WGS sequence"/>
</dbReference>
<dbReference type="AlphaFoldDB" id="A0A836BC95"/>
<feature type="region of interest" description="Disordered" evidence="1">
    <location>
        <begin position="1"/>
        <end position="57"/>
    </location>
</feature>
<comment type="caution">
    <text evidence="3">The sequence shown here is derived from an EMBL/GenBank/DDBJ whole genome shotgun (WGS) entry which is preliminary data.</text>
</comment>
<feature type="compositionally biased region" description="Low complexity" evidence="1">
    <location>
        <begin position="194"/>
        <end position="206"/>
    </location>
</feature>
<feature type="transmembrane region" description="Helical" evidence="2">
    <location>
        <begin position="295"/>
        <end position="316"/>
    </location>
</feature>
<evidence type="ECO:0000313" key="3">
    <source>
        <dbReference type="EMBL" id="KAG2454267.1"/>
    </source>
</evidence>
<keyword evidence="4" id="KW-1185">Reference proteome</keyword>
<accession>A0A836BC95</accession>
<sequence length="322" mass="33529">MATPAKAPPNLLLTRLQSERSGEHSQAPATPYTEDVPEIINVEEDTETEAEDEPETSSVFTRSQVFVVAAVSKAVQGYRPAVVLDGHLAELAAAPNGAAGFTLTPVGSNQQLSFKYEPPSPKFTRKRPHALSYRLQLLQGSQFLYSLRGLPTVMRCQRNACALEWGPAHVVFAYPEDMELFLATLKYVEPSEVGAGSTHTSSSGAAPPEALSPGQAAPQPGARVSLMGTSRRQLNASEGGVGSMLWGQDAAALWMADKPRPASGTRRGGAAMAPAAGGLAGAVGALVRQLREQPAATAAAAAAAAFVVAAAAYLVGRRGGGR</sequence>
<organism evidence="3 4">
    <name type="scientific">Chlamydomonas schloesseri</name>
    <dbReference type="NCBI Taxonomy" id="2026947"/>
    <lineage>
        <taxon>Eukaryota</taxon>
        <taxon>Viridiplantae</taxon>
        <taxon>Chlorophyta</taxon>
        <taxon>core chlorophytes</taxon>
        <taxon>Chlorophyceae</taxon>
        <taxon>CS clade</taxon>
        <taxon>Chlamydomonadales</taxon>
        <taxon>Chlamydomonadaceae</taxon>
        <taxon>Chlamydomonas</taxon>
    </lineage>
</organism>
<evidence type="ECO:0000313" key="4">
    <source>
        <dbReference type="Proteomes" id="UP000613740"/>
    </source>
</evidence>
<evidence type="ECO:0000256" key="1">
    <source>
        <dbReference type="SAM" id="MobiDB-lite"/>
    </source>
</evidence>